<reference evidence="2" key="1">
    <citation type="journal article" date="2021" name="PeerJ">
        <title>Extensive microbial diversity within the chicken gut microbiome revealed by metagenomics and culture.</title>
        <authorList>
            <person name="Gilroy R."/>
            <person name="Ravi A."/>
            <person name="Getino M."/>
            <person name="Pursley I."/>
            <person name="Horton D.L."/>
            <person name="Alikhan N.F."/>
            <person name="Baker D."/>
            <person name="Gharbi K."/>
            <person name="Hall N."/>
            <person name="Watson M."/>
            <person name="Adriaenssens E.M."/>
            <person name="Foster-Nyarko E."/>
            <person name="Jarju S."/>
            <person name="Secka A."/>
            <person name="Antonio M."/>
            <person name="Oren A."/>
            <person name="Chaudhuri R.R."/>
            <person name="La Ragione R."/>
            <person name="Hildebrand F."/>
            <person name="Pallen M.J."/>
        </authorList>
    </citation>
    <scope>NUCLEOTIDE SEQUENCE</scope>
    <source>
        <strain evidence="2">CHK183-1962</strain>
    </source>
</reference>
<sequence length="94" mass="11279">DTYTKRWPIELFFRQSKSKLALDSYQIRSRQGIQRYWLIMSLVHYLCCMHSGNYCTFEEGYASLKQQLKQEQFANLYRLIKNSASFEEAFKFVG</sequence>
<proteinExistence type="predicted"/>
<accession>A0A9D1XC83</accession>
<dbReference type="InterPro" id="IPR002559">
    <property type="entry name" value="Transposase_11"/>
</dbReference>
<gene>
    <name evidence="2" type="ORF">H9734_02605</name>
</gene>
<feature type="domain" description="Transposase IS4-like" evidence="1">
    <location>
        <begin position="2"/>
        <end position="45"/>
    </location>
</feature>
<feature type="non-terminal residue" evidence="2">
    <location>
        <position position="1"/>
    </location>
</feature>
<comment type="caution">
    <text evidence="2">The sequence shown here is derived from an EMBL/GenBank/DDBJ whole genome shotgun (WGS) entry which is preliminary data.</text>
</comment>
<dbReference type="GO" id="GO:0004803">
    <property type="term" value="F:transposase activity"/>
    <property type="evidence" value="ECO:0007669"/>
    <property type="project" value="InterPro"/>
</dbReference>
<dbReference type="InterPro" id="IPR012337">
    <property type="entry name" value="RNaseH-like_sf"/>
</dbReference>
<dbReference type="Proteomes" id="UP000886890">
    <property type="component" value="Unassembled WGS sequence"/>
</dbReference>
<evidence type="ECO:0000259" key="1">
    <source>
        <dbReference type="Pfam" id="PF01609"/>
    </source>
</evidence>
<organism evidence="2 3">
    <name type="scientific">Candidatus Fusicatenibacter merdavium</name>
    <dbReference type="NCBI Taxonomy" id="2838600"/>
    <lineage>
        <taxon>Bacteria</taxon>
        <taxon>Bacillati</taxon>
        <taxon>Bacillota</taxon>
        <taxon>Clostridia</taxon>
        <taxon>Lachnospirales</taxon>
        <taxon>Lachnospiraceae</taxon>
        <taxon>Fusicatenibacter</taxon>
    </lineage>
</organism>
<dbReference type="EMBL" id="DXEK01000044">
    <property type="protein sequence ID" value="HIX76476.1"/>
    <property type="molecule type" value="Genomic_DNA"/>
</dbReference>
<dbReference type="GO" id="GO:0006313">
    <property type="term" value="P:DNA transposition"/>
    <property type="evidence" value="ECO:0007669"/>
    <property type="project" value="InterPro"/>
</dbReference>
<dbReference type="SUPFAM" id="SSF53098">
    <property type="entry name" value="Ribonuclease H-like"/>
    <property type="match status" value="1"/>
</dbReference>
<dbReference type="GO" id="GO:0003677">
    <property type="term" value="F:DNA binding"/>
    <property type="evidence" value="ECO:0007669"/>
    <property type="project" value="InterPro"/>
</dbReference>
<protein>
    <submittedName>
        <fullName evidence="2">Transposase</fullName>
    </submittedName>
</protein>
<name>A0A9D1XC83_9FIRM</name>
<evidence type="ECO:0000313" key="2">
    <source>
        <dbReference type="EMBL" id="HIX76476.1"/>
    </source>
</evidence>
<reference evidence="2" key="2">
    <citation type="submission" date="2021-04" db="EMBL/GenBank/DDBJ databases">
        <authorList>
            <person name="Gilroy R."/>
        </authorList>
    </citation>
    <scope>NUCLEOTIDE SEQUENCE</scope>
    <source>
        <strain evidence="2">CHK183-1962</strain>
    </source>
</reference>
<dbReference type="Pfam" id="PF01609">
    <property type="entry name" value="DDE_Tnp_1"/>
    <property type="match status" value="1"/>
</dbReference>
<evidence type="ECO:0000313" key="3">
    <source>
        <dbReference type="Proteomes" id="UP000886890"/>
    </source>
</evidence>
<dbReference type="AlphaFoldDB" id="A0A9D1XC83"/>